<dbReference type="InterPro" id="IPR036046">
    <property type="entry name" value="Acylphosphatase-like_dom_sf"/>
</dbReference>
<dbReference type="PROSITE" id="PS51160">
    <property type="entry name" value="ACYLPHOSPHATASE_3"/>
    <property type="match status" value="1"/>
</dbReference>
<name>A0A9D9E1U2_9BACT</name>
<dbReference type="SUPFAM" id="SSF53067">
    <property type="entry name" value="Actin-like ATPase domain"/>
    <property type="match status" value="1"/>
</dbReference>
<evidence type="ECO:0000256" key="1">
    <source>
        <dbReference type="ARBA" id="ARBA00004711"/>
    </source>
</evidence>
<evidence type="ECO:0000256" key="3">
    <source>
        <dbReference type="ARBA" id="ARBA00022598"/>
    </source>
</evidence>
<dbReference type="EC" id="6.2.-.-" evidence="8"/>
<feature type="domain" description="Acylphosphatase-like" evidence="10">
    <location>
        <begin position="4"/>
        <end position="91"/>
    </location>
</feature>
<dbReference type="GO" id="GO:0051604">
    <property type="term" value="P:protein maturation"/>
    <property type="evidence" value="ECO:0007669"/>
    <property type="project" value="TreeGrafter"/>
</dbReference>
<evidence type="ECO:0000256" key="2">
    <source>
        <dbReference type="ARBA" id="ARBA00008097"/>
    </source>
</evidence>
<proteinExistence type="inferred from homology"/>
<dbReference type="Pfam" id="PF17788">
    <property type="entry name" value="HypF_C"/>
    <property type="match status" value="1"/>
</dbReference>
<dbReference type="PROSITE" id="PS51163">
    <property type="entry name" value="YRDC"/>
    <property type="match status" value="1"/>
</dbReference>
<keyword evidence="6" id="KW-0862">Zinc</keyword>
<protein>
    <recommendedName>
        <fullName evidence="8">Carbamoyltransferase</fullName>
        <ecNumber evidence="8">6.2.-.-</ecNumber>
    </recommendedName>
</protein>
<dbReference type="Gene3D" id="3.30.420.40">
    <property type="match status" value="1"/>
</dbReference>
<evidence type="ECO:0000256" key="8">
    <source>
        <dbReference type="PIRNR" id="PIRNR006256"/>
    </source>
</evidence>
<dbReference type="PANTHER" id="PTHR42959">
    <property type="entry name" value="CARBAMOYLTRANSFERASE"/>
    <property type="match status" value="1"/>
</dbReference>
<dbReference type="InterPro" id="IPR017945">
    <property type="entry name" value="DHBP_synth_RibB-like_a/b_dom"/>
</dbReference>
<sequence>MLKQYFIEIKGVVQGVGFRPFIYRMATEMGINGIVYNDNSGVTISVQTTKEKCESFIEKIKVHAPAASDIVSFTVHEEPVTDVFEGFHIDNSRESGTGVTAISPDIAVCDDCMGEIANSKDKRFRYPFINCTSCGPRFSIIKMLPYDRNATTMSDFGMCKDCSSEFTDISSRRFHAQPVCCDDCGPHYTMCRGTDRENDYGKILQKICDTLTKGDIVAIKGIGGYNLLCRSDSYKSVMKIRSIKGRKSKPFAVMFKNTDSVRRYAVLGKEEEIALTSPRRPIVLLQQTRMTGIGVNDGYKTIGAILPYMPVHYHIFENTGAESLIFTSANKEGSPIIKDDAEALAFFAGEDIPVVIHDRAIYNRVDDSVITFIGGKERIIRRSRGYAPEEIDTGRNCEGILAMGGEMNSAFAIGKGTKAIPSQYIGDINNRNTIDFYKEMIKHYYMLYRFIPEKIICDYHPGYFTTRLAEAISTKRKIRLQKVQHHHAHTAAVMAEYGLDKEVLSLAFDGLGLGNDGSMWGGELLACTPESYRRIMHLPAVAIPGGNIASRMPWRMAISYIDSICGHGVYPKGFVERVGEYNVAGVEHMIHAKINTPYGSGAGRLFDAVSSLLGICDENEYQGEAAIKLEHIADMCETHRYPIDKHAPMTLHLLFDAILYDMRRGVEVCEIAAKFHNTLAYMMKSAAVIAAKKNKISDIVLCGGVFQNKILSDLLIKSLQECGLKVYYPSRLPCNDSSLAVGQMFIASKKI</sequence>
<evidence type="ECO:0000256" key="6">
    <source>
        <dbReference type="ARBA" id="ARBA00022833"/>
    </source>
</evidence>
<dbReference type="InterPro" id="IPR041440">
    <property type="entry name" value="HypF_C"/>
</dbReference>
<dbReference type="SUPFAM" id="SSF54975">
    <property type="entry name" value="Acylphosphatase/BLUF domain-like"/>
    <property type="match status" value="1"/>
</dbReference>
<feature type="active site" evidence="9">
    <location>
        <position position="37"/>
    </location>
</feature>
<dbReference type="Pfam" id="PF22521">
    <property type="entry name" value="HypF_C_2"/>
    <property type="match status" value="1"/>
</dbReference>
<feature type="domain" description="YrdC-like" evidence="11">
    <location>
        <begin position="201"/>
        <end position="385"/>
    </location>
</feature>
<dbReference type="GO" id="GO:0003725">
    <property type="term" value="F:double-stranded RNA binding"/>
    <property type="evidence" value="ECO:0007669"/>
    <property type="project" value="InterPro"/>
</dbReference>
<dbReference type="Gene3D" id="3.90.870.50">
    <property type="match status" value="1"/>
</dbReference>
<dbReference type="PANTHER" id="PTHR42959:SF1">
    <property type="entry name" value="CARBAMOYLTRANSFERASE HYPF"/>
    <property type="match status" value="1"/>
</dbReference>
<dbReference type="InterPro" id="IPR004421">
    <property type="entry name" value="Carbamoyltransferase_HypF"/>
</dbReference>
<evidence type="ECO:0000259" key="10">
    <source>
        <dbReference type="PROSITE" id="PS51160"/>
    </source>
</evidence>
<dbReference type="GO" id="GO:0016743">
    <property type="term" value="F:carboxyl- or carbamoyltransferase activity"/>
    <property type="evidence" value="ECO:0007669"/>
    <property type="project" value="UniProtKB-UniRule"/>
</dbReference>
<dbReference type="InterPro" id="IPR051060">
    <property type="entry name" value="Carbamoyltrans_HypF-like"/>
</dbReference>
<evidence type="ECO:0000256" key="5">
    <source>
        <dbReference type="ARBA" id="ARBA00022771"/>
    </source>
</evidence>
<dbReference type="PIRSF" id="PIRSF006256">
    <property type="entry name" value="CMPcnvr_hdrg_mat"/>
    <property type="match status" value="1"/>
</dbReference>
<dbReference type="AlphaFoldDB" id="A0A9D9E1U2"/>
<evidence type="ECO:0000256" key="4">
    <source>
        <dbReference type="ARBA" id="ARBA00022723"/>
    </source>
</evidence>
<evidence type="ECO:0000313" key="12">
    <source>
        <dbReference type="EMBL" id="MBO8437987.1"/>
    </source>
</evidence>
<evidence type="ECO:0000313" key="13">
    <source>
        <dbReference type="Proteomes" id="UP000823636"/>
    </source>
</evidence>
<dbReference type="InterPro" id="IPR017968">
    <property type="entry name" value="Acylphosphatase_CS"/>
</dbReference>
<gene>
    <name evidence="12" type="primary">hypF</name>
    <name evidence="12" type="ORF">IAC54_03690</name>
</gene>
<evidence type="ECO:0000256" key="7">
    <source>
        <dbReference type="ARBA" id="ARBA00048220"/>
    </source>
</evidence>
<reference evidence="12" key="1">
    <citation type="submission" date="2020-10" db="EMBL/GenBank/DDBJ databases">
        <authorList>
            <person name="Gilroy R."/>
        </authorList>
    </citation>
    <scope>NUCLEOTIDE SEQUENCE</scope>
    <source>
        <strain evidence="12">G3-4614</strain>
    </source>
</reference>
<dbReference type="Pfam" id="PF07503">
    <property type="entry name" value="zf-HYPF"/>
    <property type="match status" value="2"/>
</dbReference>
<dbReference type="Proteomes" id="UP000823636">
    <property type="component" value="Unassembled WGS sequence"/>
</dbReference>
<comment type="caution">
    <text evidence="12">The sequence shown here is derived from an EMBL/GenBank/DDBJ whole genome shotgun (WGS) entry which is preliminary data.</text>
</comment>
<reference evidence="12" key="2">
    <citation type="journal article" date="2021" name="PeerJ">
        <title>Extensive microbial diversity within the chicken gut microbiome revealed by metagenomics and culture.</title>
        <authorList>
            <person name="Gilroy R."/>
            <person name="Ravi A."/>
            <person name="Getino M."/>
            <person name="Pursley I."/>
            <person name="Horton D.L."/>
            <person name="Alikhan N.F."/>
            <person name="Baker D."/>
            <person name="Gharbi K."/>
            <person name="Hall N."/>
            <person name="Watson M."/>
            <person name="Adriaenssens E.M."/>
            <person name="Foster-Nyarko E."/>
            <person name="Jarju S."/>
            <person name="Secka A."/>
            <person name="Antonio M."/>
            <person name="Oren A."/>
            <person name="Chaudhuri R.R."/>
            <person name="La Ragione R."/>
            <person name="Hildebrand F."/>
            <person name="Pallen M.J."/>
        </authorList>
    </citation>
    <scope>NUCLEOTIDE SEQUENCE</scope>
    <source>
        <strain evidence="12">G3-4614</strain>
    </source>
</reference>
<dbReference type="EMBL" id="JADIMW010000036">
    <property type="protein sequence ID" value="MBO8437987.1"/>
    <property type="molecule type" value="Genomic_DNA"/>
</dbReference>
<keyword evidence="3" id="KW-0436">Ligase</keyword>
<dbReference type="Pfam" id="PF00708">
    <property type="entry name" value="Acylphosphatase"/>
    <property type="match status" value="1"/>
</dbReference>
<dbReference type="GO" id="GO:0008270">
    <property type="term" value="F:zinc ion binding"/>
    <property type="evidence" value="ECO:0007669"/>
    <property type="project" value="UniProtKB-KW"/>
</dbReference>
<dbReference type="InterPro" id="IPR011125">
    <property type="entry name" value="Znf_HypF"/>
</dbReference>
<evidence type="ECO:0000256" key="9">
    <source>
        <dbReference type="PROSITE-ProRule" id="PRU00520"/>
    </source>
</evidence>
<accession>A0A9D9E1U2</accession>
<keyword evidence="9" id="KW-0378">Hydrolase</keyword>
<dbReference type="Gene3D" id="3.30.110.120">
    <property type="match status" value="1"/>
</dbReference>
<dbReference type="Pfam" id="PF01300">
    <property type="entry name" value="Sua5_yciO_yrdC"/>
    <property type="match status" value="1"/>
</dbReference>
<dbReference type="Gene3D" id="3.30.420.360">
    <property type="match status" value="1"/>
</dbReference>
<keyword evidence="4" id="KW-0479">Metal-binding</keyword>
<dbReference type="InterPro" id="IPR001792">
    <property type="entry name" value="Acylphosphatase-like_dom"/>
</dbReference>
<dbReference type="InterPro" id="IPR055128">
    <property type="entry name" value="HypF_C_2"/>
</dbReference>
<comment type="similarity">
    <text evidence="2 8">Belongs to the carbamoyltransferase HypF family.</text>
</comment>
<dbReference type="NCBIfam" id="TIGR00143">
    <property type="entry name" value="hypF"/>
    <property type="match status" value="1"/>
</dbReference>
<dbReference type="InterPro" id="IPR043129">
    <property type="entry name" value="ATPase_NBD"/>
</dbReference>
<evidence type="ECO:0000259" key="11">
    <source>
        <dbReference type="PROSITE" id="PS51163"/>
    </source>
</evidence>
<organism evidence="12 13">
    <name type="scientific">Candidatus Caccoplasma merdipullorum</name>
    <dbReference type="NCBI Taxonomy" id="2840718"/>
    <lineage>
        <taxon>Bacteria</taxon>
        <taxon>Pseudomonadati</taxon>
        <taxon>Bacteroidota</taxon>
        <taxon>Bacteroidia</taxon>
        <taxon>Bacteroidales</taxon>
        <taxon>Bacteroidaceae</taxon>
        <taxon>Bacteroidaceae incertae sedis</taxon>
        <taxon>Candidatus Caccoplasma</taxon>
    </lineage>
</organism>
<feature type="active site" evidence="9">
    <location>
        <position position="19"/>
    </location>
</feature>
<comment type="catalytic activity">
    <reaction evidence="7">
        <text>C-terminal L-cysteinyl-[HypE protein] + carbamoyl phosphate + ATP + H2O = C-terminal S-carboxamide-L-cysteinyl-[HypE protein] + AMP + phosphate + diphosphate + H(+)</text>
        <dbReference type="Rhea" id="RHEA:55636"/>
        <dbReference type="Rhea" id="RHEA-COMP:14247"/>
        <dbReference type="Rhea" id="RHEA-COMP:14392"/>
        <dbReference type="ChEBI" id="CHEBI:15377"/>
        <dbReference type="ChEBI" id="CHEBI:15378"/>
        <dbReference type="ChEBI" id="CHEBI:30616"/>
        <dbReference type="ChEBI" id="CHEBI:33019"/>
        <dbReference type="ChEBI" id="CHEBI:43474"/>
        <dbReference type="ChEBI" id="CHEBI:58228"/>
        <dbReference type="ChEBI" id="CHEBI:76913"/>
        <dbReference type="ChEBI" id="CHEBI:139126"/>
        <dbReference type="ChEBI" id="CHEBI:456215"/>
    </reaction>
</comment>
<comment type="pathway">
    <text evidence="1">Protein modification; [NiFe] hydrogenase maturation.</text>
</comment>
<keyword evidence="5" id="KW-0863">Zinc-finger</keyword>
<comment type="catalytic activity">
    <reaction evidence="9">
        <text>an acyl phosphate + H2O = a carboxylate + phosphate + H(+)</text>
        <dbReference type="Rhea" id="RHEA:14965"/>
        <dbReference type="ChEBI" id="CHEBI:15377"/>
        <dbReference type="ChEBI" id="CHEBI:15378"/>
        <dbReference type="ChEBI" id="CHEBI:29067"/>
        <dbReference type="ChEBI" id="CHEBI:43474"/>
        <dbReference type="ChEBI" id="CHEBI:59918"/>
        <dbReference type="EC" id="3.6.1.7"/>
    </reaction>
</comment>
<dbReference type="GO" id="GO:0016874">
    <property type="term" value="F:ligase activity"/>
    <property type="evidence" value="ECO:0007669"/>
    <property type="project" value="UniProtKB-UniRule"/>
</dbReference>
<dbReference type="InterPro" id="IPR006070">
    <property type="entry name" value="Sua5-like_dom"/>
</dbReference>
<dbReference type="PROSITE" id="PS00150">
    <property type="entry name" value="ACYLPHOSPHATASE_1"/>
    <property type="match status" value="1"/>
</dbReference>
<dbReference type="GO" id="GO:0003998">
    <property type="term" value="F:acylphosphatase activity"/>
    <property type="evidence" value="ECO:0007669"/>
    <property type="project" value="UniProtKB-EC"/>
</dbReference>
<dbReference type="SUPFAM" id="SSF55821">
    <property type="entry name" value="YrdC/RibB"/>
    <property type="match status" value="1"/>
</dbReference>